<dbReference type="EMBL" id="SEYY01019143">
    <property type="protein sequence ID" value="KAB7498597.1"/>
    <property type="molecule type" value="Genomic_DNA"/>
</dbReference>
<accession>A0A5N5SX71</accession>
<reference evidence="1 2" key="1">
    <citation type="journal article" date="2019" name="PLoS Biol.">
        <title>Sex chromosomes control vertical transmission of feminizing Wolbachia symbionts in an isopod.</title>
        <authorList>
            <person name="Becking T."/>
            <person name="Chebbi M.A."/>
            <person name="Giraud I."/>
            <person name="Moumen B."/>
            <person name="Laverre T."/>
            <person name="Caubet Y."/>
            <person name="Peccoud J."/>
            <person name="Gilbert C."/>
            <person name="Cordaux R."/>
        </authorList>
    </citation>
    <scope>NUCLEOTIDE SEQUENCE [LARGE SCALE GENOMIC DNA]</scope>
    <source>
        <strain evidence="1">ANa2</strain>
        <tissue evidence="1">Whole body excluding digestive tract and cuticle</tissue>
    </source>
</reference>
<organism evidence="1 2">
    <name type="scientific">Armadillidium nasatum</name>
    <dbReference type="NCBI Taxonomy" id="96803"/>
    <lineage>
        <taxon>Eukaryota</taxon>
        <taxon>Metazoa</taxon>
        <taxon>Ecdysozoa</taxon>
        <taxon>Arthropoda</taxon>
        <taxon>Crustacea</taxon>
        <taxon>Multicrustacea</taxon>
        <taxon>Malacostraca</taxon>
        <taxon>Eumalacostraca</taxon>
        <taxon>Peracarida</taxon>
        <taxon>Isopoda</taxon>
        <taxon>Oniscidea</taxon>
        <taxon>Crinocheta</taxon>
        <taxon>Armadillidiidae</taxon>
        <taxon>Armadillidium</taxon>
    </lineage>
</organism>
<dbReference type="AlphaFoldDB" id="A0A5N5SX71"/>
<comment type="caution">
    <text evidence="1">The sequence shown here is derived from an EMBL/GenBank/DDBJ whole genome shotgun (WGS) entry which is preliminary data.</text>
</comment>
<name>A0A5N5SX71_9CRUS</name>
<proteinExistence type="predicted"/>
<keyword evidence="2" id="KW-1185">Reference proteome</keyword>
<protein>
    <submittedName>
        <fullName evidence="1">Uncharacterized protein</fullName>
    </submittedName>
</protein>
<evidence type="ECO:0000313" key="2">
    <source>
        <dbReference type="Proteomes" id="UP000326759"/>
    </source>
</evidence>
<gene>
    <name evidence="1" type="ORF">Anas_01620</name>
</gene>
<dbReference type="Proteomes" id="UP000326759">
    <property type="component" value="Unassembled WGS sequence"/>
</dbReference>
<evidence type="ECO:0000313" key="1">
    <source>
        <dbReference type="EMBL" id="KAB7498597.1"/>
    </source>
</evidence>
<sequence>MLNRKVRFVNEVSSLVGISDALRTKFAACMRRLFQFKLIMFIDFDIDFFILKSNGKYIDPLAPTISTKVDYTSFEPQLNPSHHLSIHNILYCVS</sequence>